<name>A0A7X5HV75_9FIRM</name>
<feature type="transmembrane region" description="Helical" evidence="1">
    <location>
        <begin position="46"/>
        <end position="71"/>
    </location>
</feature>
<dbReference type="Pfam" id="PF12822">
    <property type="entry name" value="ECF_trnsprt"/>
    <property type="match status" value="1"/>
</dbReference>
<protein>
    <submittedName>
        <fullName evidence="2">ECF transporter S component</fullName>
    </submittedName>
</protein>
<dbReference type="AlphaFoldDB" id="A0A7X5HV75"/>
<keyword evidence="3" id="KW-1185">Reference proteome</keyword>
<organism evidence="2 3">
    <name type="scientific">Anaerotalea alkaliphila</name>
    <dbReference type="NCBI Taxonomy" id="2662126"/>
    <lineage>
        <taxon>Bacteria</taxon>
        <taxon>Bacillati</taxon>
        <taxon>Bacillota</taxon>
        <taxon>Clostridia</taxon>
        <taxon>Eubacteriales</taxon>
        <taxon>Anaerotalea</taxon>
    </lineage>
</organism>
<comment type="caution">
    <text evidence="2">The sequence shown here is derived from an EMBL/GenBank/DDBJ whole genome shotgun (WGS) entry which is preliminary data.</text>
</comment>
<reference evidence="2 3" key="1">
    <citation type="submission" date="2020-01" db="EMBL/GenBank/DDBJ databases">
        <title>Anaeroalcalibacter tamaniensis gen. nov., sp. nov., moderately halophilic strictly anaerobic fermenter bacterium from mud volcano of Taman peninsula.</title>
        <authorList>
            <person name="Frolova A."/>
            <person name="Merkel A.Y."/>
            <person name="Slobodkin A.I."/>
        </authorList>
    </citation>
    <scope>NUCLEOTIDE SEQUENCE [LARGE SCALE GENOMIC DNA]</scope>
    <source>
        <strain evidence="2 3">F-3ap</strain>
    </source>
</reference>
<dbReference type="EMBL" id="JAAEEH010000011">
    <property type="protein sequence ID" value="NDL67209.1"/>
    <property type="molecule type" value="Genomic_DNA"/>
</dbReference>
<evidence type="ECO:0000313" key="2">
    <source>
        <dbReference type="EMBL" id="NDL67209.1"/>
    </source>
</evidence>
<feature type="transmembrane region" description="Helical" evidence="1">
    <location>
        <begin position="83"/>
        <end position="103"/>
    </location>
</feature>
<sequence length="198" mass="20722">MQVLKDTRKLALMGVMLALTVLLDATPMGAIPIGSVSATIIHIPTIVTGVILGPAAGFLMGTFMGIISLVHAATRPVTPIDPLFINPLLSVFPRMFIGVAAHYTYAGLSRVLGRARGAKSAAAFGAGVAGSLTNTILVLGMLYLVKVREVLELLGMQQSDLVKMLLAIVTTNGILEAVVAGILTSAVSLAYFSYNRSR</sequence>
<dbReference type="Gene3D" id="1.10.1760.20">
    <property type="match status" value="1"/>
</dbReference>
<feature type="transmembrane region" description="Helical" evidence="1">
    <location>
        <begin position="165"/>
        <end position="192"/>
    </location>
</feature>
<accession>A0A7X5HV75</accession>
<dbReference type="Proteomes" id="UP000461585">
    <property type="component" value="Unassembled WGS sequence"/>
</dbReference>
<dbReference type="GO" id="GO:0022857">
    <property type="term" value="F:transmembrane transporter activity"/>
    <property type="evidence" value="ECO:0007669"/>
    <property type="project" value="InterPro"/>
</dbReference>
<keyword evidence="1" id="KW-0472">Membrane</keyword>
<evidence type="ECO:0000256" key="1">
    <source>
        <dbReference type="SAM" id="Phobius"/>
    </source>
</evidence>
<evidence type="ECO:0000313" key="3">
    <source>
        <dbReference type="Proteomes" id="UP000461585"/>
    </source>
</evidence>
<dbReference type="InterPro" id="IPR024529">
    <property type="entry name" value="ECF_trnsprt_substrate-spec"/>
</dbReference>
<feature type="transmembrane region" description="Helical" evidence="1">
    <location>
        <begin position="123"/>
        <end position="145"/>
    </location>
</feature>
<dbReference type="RefSeq" id="WP_162369932.1">
    <property type="nucleotide sequence ID" value="NZ_JAAEEH010000011.1"/>
</dbReference>
<keyword evidence="1" id="KW-0812">Transmembrane</keyword>
<proteinExistence type="predicted"/>
<gene>
    <name evidence="2" type="ORF">GXN74_05565</name>
</gene>
<keyword evidence="1" id="KW-1133">Transmembrane helix</keyword>